<evidence type="ECO:0000313" key="3">
    <source>
        <dbReference type="Proteomes" id="UP001596972"/>
    </source>
</evidence>
<reference evidence="3" key="1">
    <citation type="journal article" date="2019" name="Int. J. Syst. Evol. Microbiol.">
        <title>The Global Catalogue of Microorganisms (GCM) 10K type strain sequencing project: providing services to taxonomists for standard genome sequencing and annotation.</title>
        <authorList>
            <consortium name="The Broad Institute Genomics Platform"/>
            <consortium name="The Broad Institute Genome Sequencing Center for Infectious Disease"/>
            <person name="Wu L."/>
            <person name="Ma J."/>
        </authorList>
    </citation>
    <scope>NUCLEOTIDE SEQUENCE [LARGE SCALE GENOMIC DNA]</scope>
    <source>
        <strain evidence="3">JCM 31202</strain>
    </source>
</reference>
<feature type="compositionally biased region" description="Basic and acidic residues" evidence="1">
    <location>
        <begin position="125"/>
        <end position="134"/>
    </location>
</feature>
<feature type="non-terminal residue" evidence="2">
    <location>
        <position position="1"/>
    </location>
</feature>
<name>A0ABW3EYB0_9ACTN</name>
<dbReference type="Proteomes" id="UP001596972">
    <property type="component" value="Unassembled WGS sequence"/>
</dbReference>
<evidence type="ECO:0000313" key="2">
    <source>
        <dbReference type="EMBL" id="MFD0905336.1"/>
    </source>
</evidence>
<dbReference type="EMBL" id="JBHTJA010000129">
    <property type="protein sequence ID" value="MFD0905336.1"/>
    <property type="molecule type" value="Genomic_DNA"/>
</dbReference>
<evidence type="ECO:0008006" key="4">
    <source>
        <dbReference type="Google" id="ProtNLM"/>
    </source>
</evidence>
<organism evidence="2 3">
    <name type="scientific">Actinomadura sediminis</name>
    <dbReference type="NCBI Taxonomy" id="1038904"/>
    <lineage>
        <taxon>Bacteria</taxon>
        <taxon>Bacillati</taxon>
        <taxon>Actinomycetota</taxon>
        <taxon>Actinomycetes</taxon>
        <taxon>Streptosporangiales</taxon>
        <taxon>Thermomonosporaceae</taxon>
        <taxon>Actinomadura</taxon>
    </lineage>
</organism>
<evidence type="ECO:0000256" key="1">
    <source>
        <dbReference type="SAM" id="MobiDB-lite"/>
    </source>
</evidence>
<accession>A0ABW3EYB0</accession>
<keyword evidence="3" id="KW-1185">Reference proteome</keyword>
<feature type="region of interest" description="Disordered" evidence="1">
    <location>
        <begin position="1"/>
        <end position="164"/>
    </location>
</feature>
<sequence length="164" mass="16744">AGPALVAVPGGSGPANGERGADAPGTPPGRDGTDDGTDDGASVPPAPRDAPADEPRSQEDAAPPARPADTGERPVTIEPEDLPPVPDISTTPSGLPVRVPQANLAEPLRTDEPIAAPQPDEDDDPGRSPEDIKRIMGSYQRGTRQGRNDAAATLGNTPEGEEEQ</sequence>
<proteinExistence type="predicted"/>
<protein>
    <recommendedName>
        <fullName evidence="4">Histidine kinase</fullName>
    </recommendedName>
</protein>
<gene>
    <name evidence="2" type="ORF">ACFQ11_33520</name>
</gene>
<feature type="compositionally biased region" description="Basic and acidic residues" evidence="1">
    <location>
        <begin position="50"/>
        <end position="59"/>
    </location>
</feature>
<comment type="caution">
    <text evidence="2">The sequence shown here is derived from an EMBL/GenBank/DDBJ whole genome shotgun (WGS) entry which is preliminary data.</text>
</comment>